<accession>A0A6G1QKS4</accession>
<reference evidence="2 3" key="1">
    <citation type="submission" date="2019-02" db="EMBL/GenBank/DDBJ databases">
        <title>Opniocepnalus argus genome.</title>
        <authorList>
            <person name="Zhou C."/>
            <person name="Xiao S."/>
        </authorList>
    </citation>
    <scope>NUCLEOTIDE SEQUENCE [LARGE SCALE GENOMIC DNA]</scope>
    <source>
        <strain evidence="2">OARG1902GOOAL</strain>
        <tissue evidence="2">Muscle</tissue>
    </source>
</reference>
<gene>
    <name evidence="2" type="ORF">EXN66_Car018840</name>
</gene>
<reference evidence="3" key="2">
    <citation type="submission" date="2019-02" db="EMBL/GenBank/DDBJ databases">
        <title>Opniocepnalus argus Var Kimnra genome.</title>
        <authorList>
            <person name="Zhou C."/>
            <person name="Xiao S."/>
        </authorList>
    </citation>
    <scope>NUCLEOTIDE SEQUENCE [LARGE SCALE GENOMIC DNA]</scope>
</reference>
<keyword evidence="3" id="KW-1185">Reference proteome</keyword>
<evidence type="ECO:0000256" key="1">
    <source>
        <dbReference type="SAM" id="MobiDB-lite"/>
    </source>
</evidence>
<proteinExistence type="predicted"/>
<organism evidence="2 3">
    <name type="scientific">Channa argus</name>
    <name type="common">Northern snakehead</name>
    <name type="synonym">Ophicephalus argus</name>
    <dbReference type="NCBI Taxonomy" id="215402"/>
    <lineage>
        <taxon>Eukaryota</taxon>
        <taxon>Metazoa</taxon>
        <taxon>Chordata</taxon>
        <taxon>Craniata</taxon>
        <taxon>Vertebrata</taxon>
        <taxon>Euteleostomi</taxon>
        <taxon>Actinopterygii</taxon>
        <taxon>Neopterygii</taxon>
        <taxon>Teleostei</taxon>
        <taxon>Neoteleostei</taxon>
        <taxon>Acanthomorphata</taxon>
        <taxon>Anabantaria</taxon>
        <taxon>Anabantiformes</taxon>
        <taxon>Channoidei</taxon>
        <taxon>Channidae</taxon>
        <taxon>Channa</taxon>
    </lineage>
</organism>
<name>A0A6G1QKS4_CHAAH</name>
<protein>
    <submittedName>
        <fullName evidence="2">Uncharacterized protein</fullName>
    </submittedName>
</protein>
<feature type="region of interest" description="Disordered" evidence="1">
    <location>
        <begin position="27"/>
        <end position="55"/>
    </location>
</feature>
<dbReference type="Proteomes" id="UP000503349">
    <property type="component" value="Chromosome 18"/>
</dbReference>
<evidence type="ECO:0000313" key="3">
    <source>
        <dbReference type="Proteomes" id="UP000503349"/>
    </source>
</evidence>
<sequence length="55" mass="6226">MQTFMVMNSSHSFSIFSPLPLKACHFQQQHLPPPPRPEALLKPHLSTPHVDSSFT</sequence>
<dbReference type="AlphaFoldDB" id="A0A6G1QKS4"/>
<dbReference type="EMBL" id="CM015729">
    <property type="protein sequence ID" value="KAF3703152.1"/>
    <property type="molecule type" value="Genomic_DNA"/>
</dbReference>
<evidence type="ECO:0000313" key="2">
    <source>
        <dbReference type="EMBL" id="KAF3703152.1"/>
    </source>
</evidence>